<reference evidence="2" key="1">
    <citation type="submission" date="2018-05" db="EMBL/GenBank/DDBJ databases">
        <title>Draft genome of Mucuna pruriens seed.</title>
        <authorList>
            <person name="Nnadi N.E."/>
            <person name="Vos R."/>
            <person name="Hasami M.H."/>
            <person name="Devisetty U.K."/>
            <person name="Aguiy J.C."/>
        </authorList>
    </citation>
    <scope>NUCLEOTIDE SEQUENCE [LARGE SCALE GENOMIC DNA]</scope>
    <source>
        <strain evidence="2">JCA_2017</strain>
    </source>
</reference>
<dbReference type="Pfam" id="PF25597">
    <property type="entry name" value="SH3_retrovirus"/>
    <property type="match status" value="1"/>
</dbReference>
<gene>
    <name evidence="2" type="ORF">CR513_09011</name>
</gene>
<organism evidence="2 3">
    <name type="scientific">Mucuna pruriens</name>
    <name type="common">Velvet bean</name>
    <name type="synonym">Dolichos pruriens</name>
    <dbReference type="NCBI Taxonomy" id="157652"/>
    <lineage>
        <taxon>Eukaryota</taxon>
        <taxon>Viridiplantae</taxon>
        <taxon>Streptophyta</taxon>
        <taxon>Embryophyta</taxon>
        <taxon>Tracheophyta</taxon>
        <taxon>Spermatophyta</taxon>
        <taxon>Magnoliopsida</taxon>
        <taxon>eudicotyledons</taxon>
        <taxon>Gunneridae</taxon>
        <taxon>Pentapetalae</taxon>
        <taxon>rosids</taxon>
        <taxon>fabids</taxon>
        <taxon>Fabales</taxon>
        <taxon>Fabaceae</taxon>
        <taxon>Papilionoideae</taxon>
        <taxon>50 kb inversion clade</taxon>
        <taxon>NPAAA clade</taxon>
        <taxon>indigoferoid/millettioid clade</taxon>
        <taxon>Phaseoleae</taxon>
        <taxon>Mucuna</taxon>
    </lineage>
</organism>
<feature type="domain" description="Retroviral polymerase SH3-like" evidence="1">
    <location>
        <begin position="2"/>
        <end position="30"/>
    </location>
</feature>
<evidence type="ECO:0000259" key="1">
    <source>
        <dbReference type="Pfam" id="PF25597"/>
    </source>
</evidence>
<dbReference type="EMBL" id="QJKJ01001577">
    <property type="protein sequence ID" value="RDY06938.1"/>
    <property type="molecule type" value="Genomic_DNA"/>
</dbReference>
<evidence type="ECO:0000313" key="3">
    <source>
        <dbReference type="Proteomes" id="UP000257109"/>
    </source>
</evidence>
<accession>A0A371HVX7</accession>
<dbReference type="InterPro" id="IPR057670">
    <property type="entry name" value="SH3_retrovirus"/>
</dbReference>
<protein>
    <recommendedName>
        <fullName evidence="1">Retroviral polymerase SH3-like domain-containing protein</fullName>
    </recommendedName>
</protein>
<comment type="caution">
    <text evidence="2">The sequence shown here is derived from an EMBL/GenBank/DDBJ whole genome shotgun (WGS) entry which is preliminary data.</text>
</comment>
<dbReference type="AlphaFoldDB" id="A0A371HVX7"/>
<keyword evidence="3" id="KW-1185">Reference proteome</keyword>
<name>A0A371HVX7_MUCPR</name>
<dbReference type="Proteomes" id="UP000257109">
    <property type="component" value="Unassembled WGS sequence"/>
</dbReference>
<evidence type="ECO:0000313" key="2">
    <source>
        <dbReference type="EMBL" id="RDY06938.1"/>
    </source>
</evidence>
<dbReference type="OrthoDB" id="8048545at2759"/>
<feature type="non-terminal residue" evidence="2">
    <location>
        <position position="1"/>
    </location>
</feature>
<proteinExistence type="predicted"/>
<sequence>MGKFDPKFDKGIFFGYSTSFNVYRVYNSRDNLGKFDPKSNNGVFIGYLTTSKILGHIEDRVKTRSTFKDQAQMTLLSEFEPKNVEEALLDDKWILAMQKELDQFQKNDV</sequence>